<feature type="signal peptide" evidence="7">
    <location>
        <begin position="1"/>
        <end position="21"/>
    </location>
</feature>
<keyword evidence="1" id="KW-0433">Leucine-rich repeat</keyword>
<sequence length="245" mass="27402">MWGAVSLVCCLGLVGLPVALCSCPSQCSCSFLSISEGTKARTVLCNDPEMTLAPVNFPGDTFKLRIEKTAIRRVPGESFHALRNLEFLWMPYNSLASLSITNFRALRRLQELRLDGNVLTSFPWDALLSMPQLKLLDLHNNELASIPAEAAQYIRNITYLDLSSNKLVTLPQELIAIWSNLQAVPYFPNDNSKIILGLQDNPWACDCSLYEMVHFLNFQSPNIAFIEPRLKCFTPRSLAGVSFSQ</sequence>
<comment type="caution">
    <text evidence="8">The sequence shown here is derived from an EMBL/GenBank/DDBJ whole genome shotgun (WGS) entry which is preliminary data.</text>
</comment>
<dbReference type="EMBL" id="JAPFRF010000008">
    <property type="protein sequence ID" value="KAJ7324352.1"/>
    <property type="molecule type" value="Genomic_DNA"/>
</dbReference>
<evidence type="ECO:0000313" key="8">
    <source>
        <dbReference type="EMBL" id="KAJ7324352.1"/>
    </source>
</evidence>
<dbReference type="InterPro" id="IPR032675">
    <property type="entry name" value="LRR_dom_sf"/>
</dbReference>
<evidence type="ECO:0008006" key="10">
    <source>
        <dbReference type="Google" id="ProtNLM"/>
    </source>
</evidence>
<keyword evidence="5" id="KW-0325">Glycoprotein</keyword>
<dbReference type="Proteomes" id="UP001142489">
    <property type="component" value="Unassembled WGS sequence"/>
</dbReference>
<name>A0A9Q0XS55_9SAUR</name>
<dbReference type="GO" id="GO:0005789">
    <property type="term" value="C:endoplasmic reticulum membrane"/>
    <property type="evidence" value="ECO:0007669"/>
    <property type="project" value="TreeGrafter"/>
</dbReference>
<gene>
    <name evidence="8" type="ORF">JRQ81_017372</name>
</gene>
<evidence type="ECO:0000256" key="2">
    <source>
        <dbReference type="ARBA" id="ARBA00022729"/>
    </source>
</evidence>
<keyword evidence="6" id="KW-0393">Immunoglobulin domain</keyword>
<dbReference type="Gene3D" id="3.80.10.10">
    <property type="entry name" value="Ribonuclease Inhibitor"/>
    <property type="match status" value="1"/>
</dbReference>
<accession>A0A9Q0XS55</accession>
<dbReference type="Pfam" id="PF13855">
    <property type="entry name" value="LRR_8"/>
    <property type="match status" value="1"/>
</dbReference>
<dbReference type="FunFam" id="3.80.10.10:FF:000058">
    <property type="entry name" value="immunoglobulin superfamily containing leucine-rich repeat protein 2"/>
    <property type="match status" value="1"/>
</dbReference>
<keyword evidence="4" id="KW-1015">Disulfide bond</keyword>
<keyword evidence="2 7" id="KW-0732">Signal</keyword>
<dbReference type="InterPro" id="IPR050467">
    <property type="entry name" value="LRFN"/>
</dbReference>
<reference evidence="8" key="1">
    <citation type="journal article" date="2023" name="DNA Res.">
        <title>Chromosome-level genome assembly of Phrynocephalus forsythii using third-generation DNA sequencing and Hi-C analysis.</title>
        <authorList>
            <person name="Qi Y."/>
            <person name="Zhao W."/>
            <person name="Zhao Y."/>
            <person name="Niu C."/>
            <person name="Cao S."/>
            <person name="Zhang Y."/>
        </authorList>
    </citation>
    <scope>NUCLEOTIDE SEQUENCE</scope>
    <source>
        <tissue evidence="8">Muscle</tissue>
    </source>
</reference>
<organism evidence="8 9">
    <name type="scientific">Phrynocephalus forsythii</name>
    <dbReference type="NCBI Taxonomy" id="171643"/>
    <lineage>
        <taxon>Eukaryota</taxon>
        <taxon>Metazoa</taxon>
        <taxon>Chordata</taxon>
        <taxon>Craniata</taxon>
        <taxon>Vertebrata</taxon>
        <taxon>Euteleostomi</taxon>
        <taxon>Lepidosauria</taxon>
        <taxon>Squamata</taxon>
        <taxon>Bifurcata</taxon>
        <taxon>Unidentata</taxon>
        <taxon>Episquamata</taxon>
        <taxon>Toxicofera</taxon>
        <taxon>Iguania</taxon>
        <taxon>Acrodonta</taxon>
        <taxon>Agamidae</taxon>
        <taxon>Agaminae</taxon>
        <taxon>Phrynocephalus</taxon>
    </lineage>
</organism>
<proteinExistence type="predicted"/>
<evidence type="ECO:0000256" key="4">
    <source>
        <dbReference type="ARBA" id="ARBA00023157"/>
    </source>
</evidence>
<feature type="non-terminal residue" evidence="8">
    <location>
        <position position="245"/>
    </location>
</feature>
<dbReference type="PANTHER" id="PTHR45842:SF9">
    <property type="entry name" value="LEUCINE-RICH REPEAT, IMMUNOGLOBULIN-LIKE DOMAIN AND TRANSMEMBRANE DOMAIN-CONTAINING PROTEIN 1"/>
    <property type="match status" value="1"/>
</dbReference>
<protein>
    <recommendedName>
        <fullName evidence="10">LRRCT domain-containing protein</fullName>
    </recommendedName>
</protein>
<evidence type="ECO:0000256" key="6">
    <source>
        <dbReference type="ARBA" id="ARBA00023319"/>
    </source>
</evidence>
<evidence type="ECO:0000256" key="1">
    <source>
        <dbReference type="ARBA" id="ARBA00022614"/>
    </source>
</evidence>
<dbReference type="SMART" id="SM00369">
    <property type="entry name" value="LRR_TYP"/>
    <property type="match status" value="4"/>
</dbReference>
<evidence type="ECO:0000256" key="3">
    <source>
        <dbReference type="ARBA" id="ARBA00022737"/>
    </source>
</evidence>
<dbReference type="PANTHER" id="PTHR45842">
    <property type="entry name" value="SYNAPTIC ADHESION-LIKE MOLECULE SALM"/>
    <property type="match status" value="1"/>
</dbReference>
<dbReference type="SUPFAM" id="SSF52058">
    <property type="entry name" value="L domain-like"/>
    <property type="match status" value="1"/>
</dbReference>
<dbReference type="PROSITE" id="PS51450">
    <property type="entry name" value="LRR"/>
    <property type="match status" value="1"/>
</dbReference>
<dbReference type="OrthoDB" id="9229163at2759"/>
<keyword evidence="9" id="KW-1185">Reference proteome</keyword>
<feature type="chain" id="PRO_5040497588" description="LRRCT domain-containing protein" evidence="7">
    <location>
        <begin position="22"/>
        <end position="245"/>
    </location>
</feature>
<evidence type="ECO:0000313" key="9">
    <source>
        <dbReference type="Proteomes" id="UP001142489"/>
    </source>
</evidence>
<dbReference type="AlphaFoldDB" id="A0A9Q0XS55"/>
<dbReference type="InterPro" id="IPR003591">
    <property type="entry name" value="Leu-rich_rpt_typical-subtyp"/>
</dbReference>
<keyword evidence="3" id="KW-0677">Repeat</keyword>
<evidence type="ECO:0000256" key="5">
    <source>
        <dbReference type="ARBA" id="ARBA00023180"/>
    </source>
</evidence>
<dbReference type="InterPro" id="IPR001611">
    <property type="entry name" value="Leu-rich_rpt"/>
</dbReference>
<evidence type="ECO:0000256" key="7">
    <source>
        <dbReference type="SAM" id="SignalP"/>
    </source>
</evidence>